<proteinExistence type="predicted"/>
<dbReference type="Gene3D" id="3.90.1580.10">
    <property type="entry name" value="paralog of FGE (formylglycine-generating enzyme)"/>
    <property type="match status" value="1"/>
</dbReference>
<dbReference type="Proteomes" id="UP001596495">
    <property type="component" value="Unassembled WGS sequence"/>
</dbReference>
<gene>
    <name evidence="3" type="ORF">ACFQNJ_13455</name>
</gene>
<name>A0ABW2RBP4_9BURK</name>
<feature type="signal peptide" evidence="1">
    <location>
        <begin position="1"/>
        <end position="26"/>
    </location>
</feature>
<dbReference type="InterPro" id="IPR042095">
    <property type="entry name" value="SUMF_sf"/>
</dbReference>
<feature type="domain" description="Sulfatase-modifying factor enzyme-like" evidence="2">
    <location>
        <begin position="29"/>
        <end position="239"/>
    </location>
</feature>
<evidence type="ECO:0000313" key="4">
    <source>
        <dbReference type="Proteomes" id="UP001596495"/>
    </source>
</evidence>
<feature type="chain" id="PRO_5046164800" evidence="1">
    <location>
        <begin position="27"/>
        <end position="240"/>
    </location>
</feature>
<evidence type="ECO:0000256" key="1">
    <source>
        <dbReference type="SAM" id="SignalP"/>
    </source>
</evidence>
<evidence type="ECO:0000313" key="3">
    <source>
        <dbReference type="EMBL" id="MFC7435515.1"/>
    </source>
</evidence>
<dbReference type="PANTHER" id="PTHR23150:SF19">
    <property type="entry name" value="FORMYLGLYCINE-GENERATING ENZYME"/>
    <property type="match status" value="1"/>
</dbReference>
<keyword evidence="1" id="KW-0732">Signal</keyword>
<dbReference type="InterPro" id="IPR016187">
    <property type="entry name" value="CTDL_fold"/>
</dbReference>
<protein>
    <submittedName>
        <fullName evidence="3">Formylglycine-generating enzyme family protein</fullName>
    </submittedName>
</protein>
<dbReference type="RefSeq" id="WP_382258306.1">
    <property type="nucleotide sequence ID" value="NZ_JBHTBX010000008.1"/>
</dbReference>
<dbReference type="SUPFAM" id="SSF56436">
    <property type="entry name" value="C-type lectin-like"/>
    <property type="match status" value="1"/>
</dbReference>
<dbReference type="InterPro" id="IPR005532">
    <property type="entry name" value="SUMF_dom"/>
</dbReference>
<dbReference type="PANTHER" id="PTHR23150">
    <property type="entry name" value="SULFATASE MODIFYING FACTOR 1, 2"/>
    <property type="match status" value="1"/>
</dbReference>
<dbReference type="InterPro" id="IPR051043">
    <property type="entry name" value="Sulfatase_Mod_Factor_Kinase"/>
</dbReference>
<reference evidence="4" key="1">
    <citation type="journal article" date="2019" name="Int. J. Syst. Evol. Microbiol.">
        <title>The Global Catalogue of Microorganisms (GCM) 10K type strain sequencing project: providing services to taxonomists for standard genome sequencing and annotation.</title>
        <authorList>
            <consortium name="The Broad Institute Genomics Platform"/>
            <consortium name="The Broad Institute Genome Sequencing Center for Infectious Disease"/>
            <person name="Wu L."/>
            <person name="Ma J."/>
        </authorList>
    </citation>
    <scope>NUCLEOTIDE SEQUENCE [LARGE SCALE GENOMIC DNA]</scope>
    <source>
        <strain evidence="4">CCUG 54518</strain>
    </source>
</reference>
<keyword evidence="4" id="KW-1185">Reference proteome</keyword>
<comment type="caution">
    <text evidence="3">The sequence shown here is derived from an EMBL/GenBank/DDBJ whole genome shotgun (WGS) entry which is preliminary data.</text>
</comment>
<sequence length="240" mass="25980">MSHIRNTLRRWIGTVGLGLVAGPVLAGATMDDTEVTIGAFREFVRATGLVTQAERSGGGQTYEGGWQQRPGWVWHSPYGWPGAADEPVTHVTHAEATAFCRWSGKRLPTEAEWRQAAYTEQRNPPPPGWVSGRTYPYPTGESPRGAHCLEDCASTTPAVPHAQTGRGAGHAPVGKSARGVNGLFDMGGNVWEWADGGPDTEQPTLGGSWWYGAAQMHRHHRATKPADTAVVYIGFRCIRP</sequence>
<evidence type="ECO:0000259" key="2">
    <source>
        <dbReference type="Pfam" id="PF03781"/>
    </source>
</evidence>
<dbReference type="EMBL" id="JBHTBX010000008">
    <property type="protein sequence ID" value="MFC7435515.1"/>
    <property type="molecule type" value="Genomic_DNA"/>
</dbReference>
<organism evidence="3 4">
    <name type="scientific">Hydrogenophaga bisanensis</name>
    <dbReference type="NCBI Taxonomy" id="439611"/>
    <lineage>
        <taxon>Bacteria</taxon>
        <taxon>Pseudomonadati</taxon>
        <taxon>Pseudomonadota</taxon>
        <taxon>Betaproteobacteria</taxon>
        <taxon>Burkholderiales</taxon>
        <taxon>Comamonadaceae</taxon>
        <taxon>Hydrogenophaga</taxon>
    </lineage>
</organism>
<accession>A0ABW2RBP4</accession>
<dbReference type="Pfam" id="PF03781">
    <property type="entry name" value="FGE-sulfatase"/>
    <property type="match status" value="1"/>
</dbReference>